<feature type="compositionally biased region" description="Basic residues" evidence="1">
    <location>
        <begin position="70"/>
        <end position="81"/>
    </location>
</feature>
<feature type="compositionally biased region" description="Basic and acidic residues" evidence="1">
    <location>
        <begin position="131"/>
        <end position="140"/>
    </location>
</feature>
<feature type="compositionally biased region" description="Low complexity" evidence="1">
    <location>
        <begin position="15"/>
        <end position="29"/>
    </location>
</feature>
<protein>
    <submittedName>
        <fullName evidence="2">Uncharacterized protein</fullName>
    </submittedName>
</protein>
<organism evidence="2">
    <name type="scientific">uncultured Thermomicrobiales bacterium</name>
    <dbReference type="NCBI Taxonomy" id="1645740"/>
    <lineage>
        <taxon>Bacteria</taxon>
        <taxon>Pseudomonadati</taxon>
        <taxon>Thermomicrobiota</taxon>
        <taxon>Thermomicrobia</taxon>
        <taxon>Thermomicrobiales</taxon>
        <taxon>environmental samples</taxon>
    </lineage>
</organism>
<feature type="non-terminal residue" evidence="2">
    <location>
        <position position="242"/>
    </location>
</feature>
<evidence type="ECO:0000313" key="2">
    <source>
        <dbReference type="EMBL" id="CAA9566495.1"/>
    </source>
</evidence>
<feature type="compositionally biased region" description="Low complexity" evidence="1">
    <location>
        <begin position="56"/>
        <end position="66"/>
    </location>
</feature>
<feature type="region of interest" description="Disordered" evidence="1">
    <location>
        <begin position="1"/>
        <end position="103"/>
    </location>
</feature>
<proteinExistence type="predicted"/>
<dbReference type="AlphaFoldDB" id="A0A6J4V4E9"/>
<name>A0A6J4V4E9_9BACT</name>
<feature type="compositionally biased region" description="Basic residues" evidence="1">
    <location>
        <begin position="1"/>
        <end position="10"/>
    </location>
</feature>
<feature type="non-terminal residue" evidence="2">
    <location>
        <position position="1"/>
    </location>
</feature>
<feature type="compositionally biased region" description="Low complexity" evidence="1">
    <location>
        <begin position="142"/>
        <end position="164"/>
    </location>
</feature>
<reference evidence="2" key="1">
    <citation type="submission" date="2020-02" db="EMBL/GenBank/DDBJ databases">
        <authorList>
            <person name="Meier V. D."/>
        </authorList>
    </citation>
    <scope>NUCLEOTIDE SEQUENCE</scope>
    <source>
        <strain evidence="2">AVDCRST_MAG49</strain>
    </source>
</reference>
<evidence type="ECO:0000256" key="1">
    <source>
        <dbReference type="SAM" id="MobiDB-lite"/>
    </source>
</evidence>
<dbReference type="EMBL" id="CADCWG010000210">
    <property type="protein sequence ID" value="CAA9566495.1"/>
    <property type="molecule type" value="Genomic_DNA"/>
</dbReference>
<sequence length="242" mass="25533">APARVVRSRPPRLPPRGGAPRRPGRRVPGAAPPHRPPGPDVARPPARGGDPGDPLGGALVSPPAGLGSRGRPRRLLRRAGRRGRDVPRPAALAPAGPAACGLRPPLRADLAEAVRRGLPPVARVRRRGGRRPRELPERPRPVGRVLLRVPRLPGLARRAAAAPPGSAPGLCRPRPRHDARPDRSGTALAGRHRGRGARGADRAAPRRRPRRLAVAVSPRGDRCPGPAVAPRPGQPDGAHRRL</sequence>
<accession>A0A6J4V4E9</accession>
<feature type="compositionally biased region" description="Low complexity" evidence="1">
    <location>
        <begin position="88"/>
        <end position="103"/>
    </location>
</feature>
<gene>
    <name evidence="2" type="ORF">AVDCRST_MAG49-3107</name>
</gene>
<feature type="region of interest" description="Disordered" evidence="1">
    <location>
        <begin position="121"/>
        <end position="242"/>
    </location>
</feature>
<feature type="compositionally biased region" description="Pro residues" evidence="1">
    <location>
        <begin position="30"/>
        <end position="39"/>
    </location>
</feature>